<dbReference type="InterPro" id="IPR018187">
    <property type="entry name" value="Asp/Glu_racemase_AS_1"/>
</dbReference>
<sequence length="267" mass="27467">MSGPILIFDSGVGGLSVVAAIRHRLPDVALCYACDNAMLPYGTKPDDWLVARILSVCQAAVDASQASALVVACNTASTLALEALRAHLAIPVIGTVPAIKPAAAASVSGHLALLATSATVHRPYTRRLIEDFAGQCQVMRLAADALVGQAERRLSGEALDDRVIADCLAPLWEDPALDTVVLGCTHFPLLTQALDAAAPRPITWVDSGDAIARRLAQVVAPLPRAEATGGEGPGAAWATAPSVSLAAVLAGYGFAAPRTLRVDVAAT</sequence>
<dbReference type="Pfam" id="PF01177">
    <property type="entry name" value="Asp_Glu_race"/>
    <property type="match status" value="1"/>
</dbReference>
<dbReference type="InterPro" id="IPR015942">
    <property type="entry name" value="Asp/Glu/hydantoin_racemase"/>
</dbReference>
<dbReference type="GO" id="GO:0008360">
    <property type="term" value="P:regulation of cell shape"/>
    <property type="evidence" value="ECO:0007669"/>
    <property type="project" value="UniProtKB-KW"/>
</dbReference>
<comment type="pathway">
    <text evidence="7">Cell wall biogenesis; peptidoglycan biosynthesis.</text>
</comment>
<keyword evidence="6 7" id="KW-0961">Cell wall biogenesis/degradation</keyword>
<keyword evidence="3 7" id="KW-0133">Cell shape</keyword>
<evidence type="ECO:0000256" key="2">
    <source>
        <dbReference type="ARBA" id="ARBA00013090"/>
    </source>
</evidence>
<dbReference type="PANTHER" id="PTHR21198:SF2">
    <property type="entry name" value="GLUTAMATE RACEMASE"/>
    <property type="match status" value="1"/>
</dbReference>
<feature type="binding site" evidence="7">
    <location>
        <begin position="185"/>
        <end position="186"/>
    </location>
    <ligand>
        <name>substrate</name>
    </ligand>
</feature>
<feature type="active site" description="Proton donor/acceptor" evidence="7">
    <location>
        <position position="73"/>
    </location>
</feature>
<comment type="catalytic activity">
    <reaction evidence="1 7">
        <text>L-glutamate = D-glutamate</text>
        <dbReference type="Rhea" id="RHEA:12813"/>
        <dbReference type="ChEBI" id="CHEBI:29985"/>
        <dbReference type="ChEBI" id="CHEBI:29986"/>
        <dbReference type="EC" id="5.1.1.3"/>
    </reaction>
</comment>
<dbReference type="PROSITE" id="PS00923">
    <property type="entry name" value="ASP_GLU_RACEMASE_1"/>
    <property type="match status" value="1"/>
</dbReference>
<organism evidence="8 9">
    <name type="scientific">Onishia taeanensis</name>
    <dbReference type="NCBI Taxonomy" id="284577"/>
    <lineage>
        <taxon>Bacteria</taxon>
        <taxon>Pseudomonadati</taxon>
        <taxon>Pseudomonadota</taxon>
        <taxon>Gammaproteobacteria</taxon>
        <taxon>Oceanospirillales</taxon>
        <taxon>Halomonadaceae</taxon>
        <taxon>Onishia</taxon>
    </lineage>
</organism>
<keyword evidence="9" id="KW-1185">Reference proteome</keyword>
<evidence type="ECO:0000256" key="1">
    <source>
        <dbReference type="ARBA" id="ARBA00001602"/>
    </source>
</evidence>
<dbReference type="AlphaFoldDB" id="A0A1G7T0C0"/>
<keyword evidence="4 7" id="KW-0573">Peptidoglycan synthesis</keyword>
<dbReference type="EMBL" id="FNCI01000008">
    <property type="protein sequence ID" value="SDG28099.1"/>
    <property type="molecule type" value="Genomic_DNA"/>
</dbReference>
<dbReference type="UniPathway" id="UPA00219"/>
<evidence type="ECO:0000256" key="7">
    <source>
        <dbReference type="HAMAP-Rule" id="MF_00258"/>
    </source>
</evidence>
<evidence type="ECO:0000256" key="5">
    <source>
        <dbReference type="ARBA" id="ARBA00023235"/>
    </source>
</evidence>
<dbReference type="PANTHER" id="PTHR21198">
    <property type="entry name" value="GLUTAMATE RACEMASE"/>
    <property type="match status" value="1"/>
</dbReference>
<dbReference type="EC" id="5.1.1.3" evidence="2 7"/>
<feature type="binding site" evidence="7">
    <location>
        <begin position="41"/>
        <end position="42"/>
    </location>
    <ligand>
        <name>substrate</name>
    </ligand>
</feature>
<dbReference type="Proteomes" id="UP000198641">
    <property type="component" value="Unassembled WGS sequence"/>
</dbReference>
<evidence type="ECO:0000313" key="9">
    <source>
        <dbReference type="Proteomes" id="UP000198641"/>
    </source>
</evidence>
<dbReference type="InterPro" id="IPR033134">
    <property type="entry name" value="Asp/Glu_racemase_AS_2"/>
</dbReference>
<dbReference type="GO" id="GO:0008881">
    <property type="term" value="F:glutamate racemase activity"/>
    <property type="evidence" value="ECO:0007669"/>
    <property type="project" value="UniProtKB-UniRule"/>
</dbReference>
<dbReference type="RefSeq" id="WP_092526114.1">
    <property type="nucleotide sequence ID" value="NZ_FNCI01000008.1"/>
</dbReference>
<proteinExistence type="inferred from homology"/>
<dbReference type="STRING" id="284577.SAMN05216571_10857"/>
<dbReference type="NCBIfam" id="TIGR00067">
    <property type="entry name" value="glut_race"/>
    <property type="match status" value="1"/>
</dbReference>
<feature type="binding site" evidence="7">
    <location>
        <begin position="9"/>
        <end position="10"/>
    </location>
    <ligand>
        <name>substrate</name>
    </ligand>
</feature>
<dbReference type="SUPFAM" id="SSF53681">
    <property type="entry name" value="Aspartate/glutamate racemase"/>
    <property type="match status" value="2"/>
</dbReference>
<evidence type="ECO:0000256" key="4">
    <source>
        <dbReference type="ARBA" id="ARBA00022984"/>
    </source>
</evidence>
<dbReference type="HAMAP" id="MF_00258">
    <property type="entry name" value="Glu_racemase"/>
    <property type="match status" value="1"/>
</dbReference>
<gene>
    <name evidence="7" type="primary">murI</name>
    <name evidence="8" type="ORF">SAMN05216571_10857</name>
</gene>
<dbReference type="GO" id="GO:0009252">
    <property type="term" value="P:peptidoglycan biosynthetic process"/>
    <property type="evidence" value="ECO:0007669"/>
    <property type="project" value="UniProtKB-UniRule"/>
</dbReference>
<comment type="function">
    <text evidence="7">Provides the (R)-glutamate required for cell wall biosynthesis.</text>
</comment>
<dbReference type="Gene3D" id="3.40.50.1860">
    <property type="match status" value="2"/>
</dbReference>
<dbReference type="GO" id="GO:0071555">
    <property type="term" value="P:cell wall organization"/>
    <property type="evidence" value="ECO:0007669"/>
    <property type="project" value="UniProtKB-KW"/>
</dbReference>
<dbReference type="InterPro" id="IPR004391">
    <property type="entry name" value="Glu_race"/>
</dbReference>
<reference evidence="8 9" key="1">
    <citation type="submission" date="2016-10" db="EMBL/GenBank/DDBJ databases">
        <authorList>
            <person name="de Groot N.N."/>
        </authorList>
    </citation>
    <scope>NUCLEOTIDE SEQUENCE [LARGE SCALE GENOMIC DNA]</scope>
    <source>
        <strain evidence="8 9">BH539</strain>
    </source>
</reference>
<dbReference type="OrthoDB" id="9801055at2"/>
<evidence type="ECO:0000313" key="8">
    <source>
        <dbReference type="EMBL" id="SDG28099.1"/>
    </source>
</evidence>
<evidence type="ECO:0000256" key="6">
    <source>
        <dbReference type="ARBA" id="ARBA00023316"/>
    </source>
</evidence>
<protein>
    <recommendedName>
        <fullName evidence="2 7">Glutamate racemase</fullName>
        <ecNumber evidence="2 7">5.1.1.3</ecNumber>
    </recommendedName>
</protein>
<evidence type="ECO:0000256" key="3">
    <source>
        <dbReference type="ARBA" id="ARBA00022960"/>
    </source>
</evidence>
<keyword evidence="5 7" id="KW-0413">Isomerase</keyword>
<accession>A0A1G7T0C0</accession>
<dbReference type="PROSITE" id="PS00924">
    <property type="entry name" value="ASP_GLU_RACEMASE_2"/>
    <property type="match status" value="1"/>
</dbReference>
<feature type="active site" description="Proton donor/acceptor" evidence="7">
    <location>
        <position position="184"/>
    </location>
</feature>
<name>A0A1G7T0C0_9GAMM</name>
<comment type="similarity">
    <text evidence="7">Belongs to the aspartate/glutamate racemases family.</text>
</comment>
<dbReference type="InterPro" id="IPR001920">
    <property type="entry name" value="Asp/Glu_race"/>
</dbReference>
<feature type="binding site" evidence="7">
    <location>
        <begin position="74"/>
        <end position="75"/>
    </location>
    <ligand>
        <name>substrate</name>
    </ligand>
</feature>